<dbReference type="InterPro" id="IPR005599">
    <property type="entry name" value="GPI_mannosylTrfase"/>
</dbReference>
<feature type="transmembrane region" description="Helical" evidence="10">
    <location>
        <begin position="129"/>
        <end position="149"/>
    </location>
</feature>
<dbReference type="PANTHER" id="PTHR22760">
    <property type="entry name" value="GLYCOSYLTRANSFERASE"/>
    <property type="match status" value="1"/>
</dbReference>
<dbReference type="Pfam" id="PF03901">
    <property type="entry name" value="Glyco_transf_22"/>
    <property type="match status" value="1"/>
</dbReference>
<keyword evidence="5" id="KW-0808">Transferase</keyword>
<feature type="region of interest" description="Disordered" evidence="11">
    <location>
        <begin position="1"/>
        <end position="44"/>
    </location>
</feature>
<keyword evidence="8 10" id="KW-1133">Transmembrane helix</keyword>
<evidence type="ECO:0000256" key="7">
    <source>
        <dbReference type="ARBA" id="ARBA00022824"/>
    </source>
</evidence>
<gene>
    <name evidence="12" type="ORF">RN001_008957</name>
</gene>
<feature type="transmembrane region" description="Helical" evidence="10">
    <location>
        <begin position="334"/>
        <end position="355"/>
    </location>
</feature>
<dbReference type="EC" id="2.4.1.-" evidence="10"/>
<reference evidence="13" key="1">
    <citation type="submission" date="2023-01" db="EMBL/GenBank/DDBJ databases">
        <title>Key to firefly adult light organ development and bioluminescence: homeobox transcription factors regulate luciferase expression and transportation to peroxisome.</title>
        <authorList>
            <person name="Fu X."/>
        </authorList>
    </citation>
    <scope>NUCLEOTIDE SEQUENCE [LARGE SCALE GENOMIC DNA]</scope>
</reference>
<feature type="transmembrane region" description="Helical" evidence="10">
    <location>
        <begin position="243"/>
        <end position="261"/>
    </location>
</feature>
<dbReference type="AlphaFoldDB" id="A0AAN7PE14"/>
<dbReference type="GO" id="GO:0000026">
    <property type="term" value="F:alpha-1,2-mannosyltransferase activity"/>
    <property type="evidence" value="ECO:0007669"/>
    <property type="project" value="TreeGrafter"/>
</dbReference>
<comment type="caution">
    <text evidence="12">The sequence shown here is derived from an EMBL/GenBank/DDBJ whole genome shotgun (WGS) entry which is preliminary data.</text>
</comment>
<comment type="similarity">
    <text evidence="3 10">Belongs to the glycosyltransferase 22 family.</text>
</comment>
<dbReference type="GO" id="GO:0005789">
    <property type="term" value="C:endoplasmic reticulum membrane"/>
    <property type="evidence" value="ECO:0007669"/>
    <property type="project" value="UniProtKB-SubCell"/>
</dbReference>
<keyword evidence="6 10" id="KW-0812">Transmembrane</keyword>
<evidence type="ECO:0000256" key="3">
    <source>
        <dbReference type="ARBA" id="ARBA00007063"/>
    </source>
</evidence>
<evidence type="ECO:0000256" key="10">
    <source>
        <dbReference type="RuleBase" id="RU363075"/>
    </source>
</evidence>
<evidence type="ECO:0000256" key="4">
    <source>
        <dbReference type="ARBA" id="ARBA00022676"/>
    </source>
</evidence>
<evidence type="ECO:0000256" key="5">
    <source>
        <dbReference type="ARBA" id="ARBA00022679"/>
    </source>
</evidence>
<feature type="transmembrane region" description="Helical" evidence="10">
    <location>
        <begin position="206"/>
        <end position="231"/>
    </location>
</feature>
<evidence type="ECO:0000256" key="6">
    <source>
        <dbReference type="ARBA" id="ARBA00022692"/>
    </source>
</evidence>
<feature type="transmembrane region" description="Helical" evidence="10">
    <location>
        <begin position="412"/>
        <end position="434"/>
    </location>
</feature>
<organism evidence="12 13">
    <name type="scientific">Aquatica leii</name>
    <dbReference type="NCBI Taxonomy" id="1421715"/>
    <lineage>
        <taxon>Eukaryota</taxon>
        <taxon>Metazoa</taxon>
        <taxon>Ecdysozoa</taxon>
        <taxon>Arthropoda</taxon>
        <taxon>Hexapoda</taxon>
        <taxon>Insecta</taxon>
        <taxon>Pterygota</taxon>
        <taxon>Neoptera</taxon>
        <taxon>Endopterygota</taxon>
        <taxon>Coleoptera</taxon>
        <taxon>Polyphaga</taxon>
        <taxon>Elateriformia</taxon>
        <taxon>Elateroidea</taxon>
        <taxon>Lampyridae</taxon>
        <taxon>Luciolinae</taxon>
        <taxon>Aquatica</taxon>
    </lineage>
</organism>
<evidence type="ECO:0000256" key="8">
    <source>
        <dbReference type="ARBA" id="ARBA00022989"/>
    </source>
</evidence>
<evidence type="ECO:0000256" key="1">
    <source>
        <dbReference type="ARBA" id="ARBA00004477"/>
    </source>
</evidence>
<dbReference type="PANTHER" id="PTHR22760:SF2">
    <property type="entry name" value="ALPHA-1,2-MANNOSYLTRANSFERASE ALG9"/>
    <property type="match status" value="1"/>
</dbReference>
<dbReference type="GO" id="GO:0006487">
    <property type="term" value="P:protein N-linked glycosylation"/>
    <property type="evidence" value="ECO:0007669"/>
    <property type="project" value="TreeGrafter"/>
</dbReference>
<keyword evidence="13" id="KW-1185">Reference proteome</keyword>
<comment type="subcellular location">
    <subcellularLocation>
        <location evidence="1 10">Endoplasmic reticulum membrane</location>
        <topology evidence="1 10">Multi-pass membrane protein</topology>
    </subcellularLocation>
</comment>
<keyword evidence="7 10" id="KW-0256">Endoplasmic reticulum</keyword>
<dbReference type="Proteomes" id="UP001353858">
    <property type="component" value="Unassembled WGS sequence"/>
</dbReference>
<dbReference type="EMBL" id="JARPUR010000003">
    <property type="protein sequence ID" value="KAK4880811.1"/>
    <property type="molecule type" value="Genomic_DNA"/>
</dbReference>
<keyword evidence="4 10" id="KW-0328">Glycosyltransferase</keyword>
<feature type="transmembrane region" description="Helical" evidence="10">
    <location>
        <begin position="170"/>
        <end position="200"/>
    </location>
</feature>
<comment type="pathway">
    <text evidence="2">Protein modification; protein glycosylation.</text>
</comment>
<protein>
    <recommendedName>
        <fullName evidence="10">Mannosyltransferase</fullName>
        <ecNumber evidence="10">2.4.1.-</ecNumber>
    </recommendedName>
</protein>
<evidence type="ECO:0000313" key="12">
    <source>
        <dbReference type="EMBL" id="KAK4880811.1"/>
    </source>
</evidence>
<evidence type="ECO:0000256" key="2">
    <source>
        <dbReference type="ARBA" id="ARBA00004922"/>
    </source>
</evidence>
<feature type="transmembrane region" description="Helical" evidence="10">
    <location>
        <begin position="308"/>
        <end position="327"/>
    </location>
</feature>
<evidence type="ECO:0000256" key="11">
    <source>
        <dbReference type="SAM" id="MobiDB-lite"/>
    </source>
</evidence>
<keyword evidence="9 10" id="KW-0472">Membrane</keyword>
<proteinExistence type="inferred from homology"/>
<sequence length="606" mass="69497">MARNPPSLKLRQNASQSSRRDHKKDIQKKTINTQPKKVEQESGGLTYPGGDTAFKALLSARFCAAIWSHITDCDETYNYWEPTHYLVFGKGLQTWEYSPEFGLRSYTYLLLHAIPAFIYHKILQPNPLLIFYFIRCLLGLMCSFAEVFFYKAVCREFGVHVGRLCLAFQLFSAGMFISSTAFLPSSWAMYAFAAACSAWWQQKYPLAVFMIALGSLLGWPFAALLGIPIALDMLLMKKMYKDFVQWSIISLLVILGPMVVIDSSYFGKFVIAPLNIIKYNVLSGAGPELYGTEPFSFYLINGFLNFNIVWIFALLSPILLVLSYFLVPAKNRSTLTLPPAVSLSPFFLWLAVFFFQPHKEERFLFPIYPMICLSGAIAVDVLQKLCFRVLCLMRSLKIFRIPQGVHYLDSTIFIMVIVIALSGILGISRIFALYRNYHAPLDLMMELNHFPNEGKLSGNNIVNVCFGKDWHRYPSSFFLPNTNWNVRFIQSEFKGILPAPYSEFENGTTIVHKHFNDKNQEEKSIYFDINKCHFLLDLDLNKSTDLEPVYAKRKDKWTVIKNLPFLNAEKSNALFRAFYVPFLSSRYIQYGNFSLLQASRIGRLTP</sequence>
<evidence type="ECO:0000313" key="13">
    <source>
        <dbReference type="Proteomes" id="UP001353858"/>
    </source>
</evidence>
<feature type="transmembrane region" description="Helical" evidence="10">
    <location>
        <begin position="367"/>
        <end position="391"/>
    </location>
</feature>
<evidence type="ECO:0000256" key="9">
    <source>
        <dbReference type="ARBA" id="ARBA00023136"/>
    </source>
</evidence>
<name>A0AAN7PE14_9COLE</name>
<accession>A0AAN7PE14</accession>